<keyword evidence="2" id="KW-1003">Cell membrane</keyword>
<gene>
    <name evidence="9" type="ORF">BH747_11360</name>
    <name evidence="8" type="ORF">EVI01_14230</name>
</gene>
<comment type="caution">
    <text evidence="9">The sequence shown here is derived from an EMBL/GenBank/DDBJ whole genome shotgun (WGS) entry which is preliminary data.</text>
</comment>
<dbReference type="InterPro" id="IPR052984">
    <property type="entry name" value="UPF0421"/>
</dbReference>
<keyword evidence="4 6" id="KW-1133">Transmembrane helix</keyword>
<evidence type="ECO:0000256" key="5">
    <source>
        <dbReference type="ARBA" id="ARBA00023136"/>
    </source>
</evidence>
<comment type="subcellular location">
    <subcellularLocation>
        <location evidence="1">Cell membrane</location>
        <topology evidence="1">Multi-pass membrane protein</topology>
    </subcellularLocation>
</comment>
<dbReference type="PANTHER" id="PTHR40064">
    <property type="entry name" value="MEMBRANE PROTEIN-RELATED"/>
    <property type="match status" value="1"/>
</dbReference>
<evidence type="ECO:0000313" key="10">
    <source>
        <dbReference type="Proteomes" id="UP000192477"/>
    </source>
</evidence>
<dbReference type="EMBL" id="MJEA01000015">
    <property type="protein sequence ID" value="OQO68605.1"/>
    <property type="molecule type" value="Genomic_DNA"/>
</dbReference>
<dbReference type="PANTHER" id="PTHR40064:SF1">
    <property type="entry name" value="MEMBRANE PROTEIN"/>
    <property type="match status" value="1"/>
</dbReference>
<evidence type="ECO:0000256" key="3">
    <source>
        <dbReference type="ARBA" id="ARBA00022692"/>
    </source>
</evidence>
<evidence type="ECO:0000256" key="4">
    <source>
        <dbReference type="ARBA" id="ARBA00022989"/>
    </source>
</evidence>
<sequence>MRIGMRTVKTVISGMLSMVVAQMFSLLFWPSAGIIALLSVGNTKRSTLTIGLSRIAAFVLATVLAFISFFMLGYTILGFGLFLLLFIPLAVSFKLTDGIVVNSVLITHYLSEKNMSWSFIGNEASLMAIGVGFALVANIYMPDIKKQLQRNQQDIEEQFRLILKNMADFLLSGKSVNNQLLCEKLLLFVRENQSDARKYQENYWVKQTQYYETYFSMRRTQISVIKDMQRNLERIHDPVPYGDHIYGVLIYTAETFSEKNDGREILKRIEEVYELYRKMPLPTDRLAFEDRAELFQFLQSFKSFIEIKAEFSQQAIH</sequence>
<keyword evidence="5 6" id="KW-0472">Membrane</keyword>
<reference evidence="8 11" key="2">
    <citation type="submission" date="2019-07" db="EMBL/GenBank/DDBJ databases">
        <title>Whole genome shotgun sequence of Enterococcus villorum NBRC 100699.</title>
        <authorList>
            <person name="Hosoyama A."/>
            <person name="Uohara A."/>
            <person name="Ohji S."/>
            <person name="Ichikawa N."/>
        </authorList>
    </citation>
    <scope>NUCLEOTIDE SEQUENCE [LARGE SCALE GENOMIC DNA]</scope>
    <source>
        <strain evidence="8 11">NBRC 100699</strain>
    </source>
</reference>
<protein>
    <submittedName>
        <fullName evidence="8">Membrane protein</fullName>
    </submittedName>
</protein>
<organism evidence="9 10">
    <name type="scientific">Enterococcus villorum</name>
    <dbReference type="NCBI Taxonomy" id="112904"/>
    <lineage>
        <taxon>Bacteria</taxon>
        <taxon>Bacillati</taxon>
        <taxon>Bacillota</taxon>
        <taxon>Bacilli</taxon>
        <taxon>Lactobacillales</taxon>
        <taxon>Enterococcaceae</taxon>
        <taxon>Enterococcus</taxon>
    </lineage>
</organism>
<feature type="transmembrane region" description="Helical" evidence="6">
    <location>
        <begin position="12"/>
        <end position="38"/>
    </location>
</feature>
<evidence type="ECO:0000256" key="6">
    <source>
        <dbReference type="SAM" id="Phobius"/>
    </source>
</evidence>
<dbReference type="Proteomes" id="UP000321830">
    <property type="component" value="Unassembled WGS sequence"/>
</dbReference>
<evidence type="ECO:0000313" key="8">
    <source>
        <dbReference type="EMBL" id="GEL92086.1"/>
    </source>
</evidence>
<evidence type="ECO:0000256" key="2">
    <source>
        <dbReference type="ARBA" id="ARBA00022475"/>
    </source>
</evidence>
<proteinExistence type="predicted"/>
<name>A0A1V8YI59_9ENTE</name>
<dbReference type="Proteomes" id="UP000192477">
    <property type="component" value="Unassembled WGS sequence"/>
</dbReference>
<dbReference type="OrthoDB" id="357521at2"/>
<dbReference type="InterPro" id="IPR021062">
    <property type="entry name" value="ArAE_1_C"/>
</dbReference>
<accession>A0A1V8YI59</accession>
<dbReference type="Pfam" id="PF11728">
    <property type="entry name" value="ArAE_1_C"/>
    <property type="match status" value="1"/>
</dbReference>
<dbReference type="InterPro" id="IPR038323">
    <property type="entry name" value="ArAE_1_C_sf"/>
</dbReference>
<dbReference type="AlphaFoldDB" id="A0A1V8YI59"/>
<dbReference type="STRING" id="112904.BH747_11360"/>
<feature type="transmembrane region" description="Helical" evidence="6">
    <location>
        <begin position="76"/>
        <end position="95"/>
    </location>
</feature>
<reference evidence="9 10" key="1">
    <citation type="journal article" date="2017" name="BMC Microbiol.">
        <title>Comparative genomics of Enterococcus spp. isolated from bovine feces.</title>
        <authorList>
            <person name="Beukers A.G."/>
            <person name="Zaheer R."/>
            <person name="Goji N."/>
            <person name="Amoako K.K."/>
            <person name="Chaves A.V."/>
            <person name="Ward M.P."/>
            <person name="McAllister T.A."/>
        </authorList>
    </citation>
    <scope>NUCLEOTIDE SEQUENCE [LARGE SCALE GENOMIC DNA]</scope>
    <source>
        <strain evidence="9 10">F1129D 143</strain>
    </source>
</reference>
<feature type="domain" description="Putative aromatic acid exporter C-terminal" evidence="7">
    <location>
        <begin position="146"/>
        <end position="308"/>
    </location>
</feature>
<feature type="transmembrane region" description="Helical" evidence="6">
    <location>
        <begin position="50"/>
        <end position="69"/>
    </location>
</feature>
<evidence type="ECO:0000259" key="7">
    <source>
        <dbReference type="Pfam" id="PF11728"/>
    </source>
</evidence>
<keyword evidence="3 6" id="KW-0812">Transmembrane</keyword>
<dbReference type="InterPro" id="IPR010343">
    <property type="entry name" value="ArAE_1"/>
</dbReference>
<evidence type="ECO:0000256" key="1">
    <source>
        <dbReference type="ARBA" id="ARBA00004651"/>
    </source>
</evidence>
<dbReference type="EMBL" id="BJWF01000015">
    <property type="protein sequence ID" value="GEL92086.1"/>
    <property type="molecule type" value="Genomic_DNA"/>
</dbReference>
<dbReference type="GO" id="GO:0005886">
    <property type="term" value="C:plasma membrane"/>
    <property type="evidence" value="ECO:0007669"/>
    <property type="project" value="UniProtKB-SubCell"/>
</dbReference>
<dbReference type="Pfam" id="PF06081">
    <property type="entry name" value="ArAE_1"/>
    <property type="match status" value="1"/>
</dbReference>
<dbReference type="Gene3D" id="1.20.120.940">
    <property type="entry name" value="Putative aromatic acid exporter, C-terminal domain"/>
    <property type="match status" value="1"/>
</dbReference>
<evidence type="ECO:0000313" key="9">
    <source>
        <dbReference type="EMBL" id="OQO68605.1"/>
    </source>
</evidence>
<dbReference type="RefSeq" id="WP_010751194.1">
    <property type="nucleotide sequence ID" value="NZ_BJWF01000015.1"/>
</dbReference>
<evidence type="ECO:0000313" key="11">
    <source>
        <dbReference type="Proteomes" id="UP000321830"/>
    </source>
</evidence>
<feature type="transmembrane region" description="Helical" evidence="6">
    <location>
        <begin position="115"/>
        <end position="140"/>
    </location>
</feature>